<keyword evidence="2" id="KW-0812">Transmembrane</keyword>
<evidence type="ECO:0000256" key="2">
    <source>
        <dbReference type="SAM" id="Phobius"/>
    </source>
</evidence>
<keyword evidence="4" id="KW-1185">Reference proteome</keyword>
<feature type="transmembrane region" description="Helical" evidence="2">
    <location>
        <begin position="128"/>
        <end position="149"/>
    </location>
</feature>
<feature type="transmembrane region" description="Helical" evidence="2">
    <location>
        <begin position="91"/>
        <end position="116"/>
    </location>
</feature>
<keyword evidence="2" id="KW-1133">Transmembrane helix</keyword>
<feature type="region of interest" description="Disordered" evidence="1">
    <location>
        <begin position="350"/>
        <end position="379"/>
    </location>
</feature>
<reference evidence="3 4" key="1">
    <citation type="submission" date="2018-03" db="EMBL/GenBank/DDBJ databases">
        <title>Genomic Encyclopedia of Archaeal and Bacterial Type Strains, Phase II (KMG-II): from individual species to whole genera.</title>
        <authorList>
            <person name="Goeker M."/>
        </authorList>
    </citation>
    <scope>NUCLEOTIDE SEQUENCE [LARGE SCALE GENOMIC DNA]</scope>
    <source>
        <strain evidence="3 4">DSM 43146</strain>
    </source>
</reference>
<proteinExistence type="predicted"/>
<feature type="transmembrane region" description="Helical" evidence="2">
    <location>
        <begin position="12"/>
        <end position="32"/>
    </location>
</feature>
<name>A0A2T0KPN5_9ACTN</name>
<dbReference type="OrthoDB" id="3402382at2"/>
<dbReference type="AlphaFoldDB" id="A0A2T0KPN5"/>
<dbReference type="RefSeq" id="WP_106315404.1">
    <property type="nucleotide sequence ID" value="NZ_BOMO01000023.1"/>
</dbReference>
<feature type="compositionally biased region" description="Low complexity" evidence="1">
    <location>
        <begin position="360"/>
        <end position="379"/>
    </location>
</feature>
<accession>A0A2T0KPN5</accession>
<organism evidence="3 4">
    <name type="scientific">Actinoplanes italicus</name>
    <dbReference type="NCBI Taxonomy" id="113567"/>
    <lineage>
        <taxon>Bacteria</taxon>
        <taxon>Bacillati</taxon>
        <taxon>Actinomycetota</taxon>
        <taxon>Actinomycetes</taxon>
        <taxon>Micromonosporales</taxon>
        <taxon>Micromonosporaceae</taxon>
        <taxon>Actinoplanes</taxon>
    </lineage>
</organism>
<evidence type="ECO:0000313" key="4">
    <source>
        <dbReference type="Proteomes" id="UP000239415"/>
    </source>
</evidence>
<dbReference type="EMBL" id="PVMZ01000001">
    <property type="protein sequence ID" value="PRX25696.1"/>
    <property type="molecule type" value="Genomic_DNA"/>
</dbReference>
<keyword evidence="2" id="KW-0472">Membrane</keyword>
<feature type="transmembrane region" description="Helical" evidence="2">
    <location>
        <begin position="156"/>
        <end position="175"/>
    </location>
</feature>
<comment type="caution">
    <text evidence="3">The sequence shown here is derived from an EMBL/GenBank/DDBJ whole genome shotgun (WGS) entry which is preliminary data.</text>
</comment>
<dbReference type="Proteomes" id="UP000239415">
    <property type="component" value="Unassembled WGS sequence"/>
</dbReference>
<feature type="transmembrane region" description="Helical" evidence="2">
    <location>
        <begin position="200"/>
        <end position="219"/>
    </location>
</feature>
<sequence>MIGRVLRSDLRHGTPPLVALLTAIAMTWMLAVHPDAWAGQWTGLSTYLRVSLLILVPLLVAGGAWRIGRERRAQLDELLATTPRPDWQPMLAAWAAVTLGGLAGAALPLAVAMILIGPQATHVGAGWWWTGLVGLLALATAAALGVLLGRFVPLRLVAPVAGITVYLGLAVPIYLHESPWTRLSPVIGHAGPADVWPVGYHAWQAAWLLALGAVLLALASRRWVATTVPALIAVGLLVVPARAGADFGEAGTDAGAVALVCTDRVPQVCVTRVHGFLLDDVAAVLEPQLRRLDGVPGAPVRAVDALAGDERADTLRVSLTQQAGLFGKPANPDWLRAEITSMLYDNDCPPVPDKADDADAAGGVDPATSAGPAASADPADQTLGQAWNWLQELPADGLAALPGDRQKEWIGRVLAAARACDRDELRKLALS</sequence>
<evidence type="ECO:0000313" key="3">
    <source>
        <dbReference type="EMBL" id="PRX25696.1"/>
    </source>
</evidence>
<protein>
    <submittedName>
        <fullName evidence="3">ABC-type multidrug transport system permease subunit</fullName>
    </submittedName>
</protein>
<gene>
    <name evidence="3" type="ORF">CLV67_101415</name>
</gene>
<evidence type="ECO:0000256" key="1">
    <source>
        <dbReference type="SAM" id="MobiDB-lite"/>
    </source>
</evidence>
<feature type="transmembrane region" description="Helical" evidence="2">
    <location>
        <begin position="44"/>
        <end position="65"/>
    </location>
</feature>